<keyword evidence="4" id="KW-1185">Reference proteome</keyword>
<feature type="domain" description="FAS1-like dehydratase" evidence="2">
    <location>
        <begin position="35"/>
        <end position="164"/>
    </location>
</feature>
<evidence type="ECO:0000313" key="3">
    <source>
        <dbReference type="EMBL" id="MBM7413479.1"/>
    </source>
</evidence>
<dbReference type="Pfam" id="PF13452">
    <property type="entry name" value="FAS1_DH_region"/>
    <property type="match status" value="1"/>
</dbReference>
<evidence type="ECO:0000313" key="4">
    <source>
        <dbReference type="Proteomes" id="UP000703038"/>
    </source>
</evidence>
<accession>A0ABS2KND2</accession>
<feature type="compositionally biased region" description="Polar residues" evidence="1">
    <location>
        <begin position="1"/>
        <end position="10"/>
    </location>
</feature>
<organism evidence="3 4">
    <name type="scientific">Rhodococcoides corynebacterioides</name>
    <dbReference type="NCBI Taxonomy" id="53972"/>
    <lineage>
        <taxon>Bacteria</taxon>
        <taxon>Bacillati</taxon>
        <taxon>Actinomycetota</taxon>
        <taxon>Actinomycetes</taxon>
        <taxon>Mycobacteriales</taxon>
        <taxon>Nocardiaceae</taxon>
        <taxon>Rhodococcoides</taxon>
    </lineage>
</organism>
<dbReference type="RefSeq" id="WP_051612996.1">
    <property type="nucleotide sequence ID" value="NZ_JAFBBK010000001.1"/>
</dbReference>
<protein>
    <recommendedName>
        <fullName evidence="2">FAS1-like dehydratase domain-containing protein</fullName>
    </recommendedName>
</protein>
<dbReference type="InterPro" id="IPR029069">
    <property type="entry name" value="HotDog_dom_sf"/>
</dbReference>
<sequence>MTSNSVTDDSVTGAHETRPLVPHEPDHRFERSSRLVGHAYVIPDYYEVGREKIRELSRAIQNEHPAHHKEAAAAELGYEGLVAPATFVSVVGSIAIDYLFAHILVEYEITAVMQTDQSFVLHRPVMQGDQLVSTLQVLSIRQFAGNDILVVQNHLTSHGEDVCTSTTTFIARTDADVDPRAAALVDAVLPASVPRMGPTARPTA</sequence>
<reference evidence="3 4" key="1">
    <citation type="submission" date="2021-01" db="EMBL/GenBank/DDBJ databases">
        <title>Genomics of switchgrass bacterial isolates.</title>
        <authorList>
            <person name="Shade A."/>
        </authorList>
    </citation>
    <scope>NUCLEOTIDE SEQUENCE [LARGE SCALE GENOMIC DNA]</scope>
    <source>
        <strain evidence="3 4">PvP111</strain>
    </source>
</reference>
<dbReference type="Gene3D" id="3.10.129.10">
    <property type="entry name" value="Hotdog Thioesterase"/>
    <property type="match status" value="1"/>
</dbReference>
<dbReference type="SUPFAM" id="SSF54637">
    <property type="entry name" value="Thioesterase/thiol ester dehydrase-isomerase"/>
    <property type="match status" value="1"/>
</dbReference>
<dbReference type="EMBL" id="JAFBBK010000001">
    <property type="protein sequence ID" value="MBM7413479.1"/>
    <property type="molecule type" value="Genomic_DNA"/>
</dbReference>
<dbReference type="Proteomes" id="UP000703038">
    <property type="component" value="Unassembled WGS sequence"/>
</dbReference>
<dbReference type="InterPro" id="IPR039569">
    <property type="entry name" value="FAS1-like_DH_region"/>
</dbReference>
<name>A0ABS2KND2_9NOCA</name>
<feature type="region of interest" description="Disordered" evidence="1">
    <location>
        <begin position="1"/>
        <end position="28"/>
    </location>
</feature>
<evidence type="ECO:0000256" key="1">
    <source>
        <dbReference type="SAM" id="MobiDB-lite"/>
    </source>
</evidence>
<gene>
    <name evidence="3" type="ORF">JOE42_000212</name>
</gene>
<feature type="compositionally biased region" description="Basic and acidic residues" evidence="1">
    <location>
        <begin position="15"/>
        <end position="28"/>
    </location>
</feature>
<evidence type="ECO:0000259" key="2">
    <source>
        <dbReference type="Pfam" id="PF13452"/>
    </source>
</evidence>
<proteinExistence type="predicted"/>
<comment type="caution">
    <text evidence="3">The sequence shown here is derived from an EMBL/GenBank/DDBJ whole genome shotgun (WGS) entry which is preliminary data.</text>
</comment>